<dbReference type="InterPro" id="IPR002017">
    <property type="entry name" value="Spectrin_repeat"/>
</dbReference>
<dbReference type="GO" id="GO:0005198">
    <property type="term" value="F:structural molecule activity"/>
    <property type="evidence" value="ECO:0007669"/>
    <property type="project" value="TreeGrafter"/>
</dbReference>
<protein>
    <recommendedName>
        <fullName evidence="6">Calponin-homology (CH) domain-containing protein</fullName>
    </recommendedName>
</protein>
<feature type="coiled-coil region" evidence="4">
    <location>
        <begin position="4464"/>
        <end position="4491"/>
    </location>
</feature>
<dbReference type="InterPro" id="IPR035915">
    <property type="entry name" value="Plakin_repeat_sf"/>
</dbReference>
<feature type="domain" description="Calponin-homology (CH)" evidence="6">
    <location>
        <begin position="164"/>
        <end position="269"/>
    </location>
</feature>
<dbReference type="InterPro" id="IPR043197">
    <property type="entry name" value="Plakin"/>
</dbReference>
<accession>A0A1B6IBM2</accession>
<dbReference type="FunFam" id="1.20.58.60:FF:000050">
    <property type="entry name" value="Short stop, isoform N"/>
    <property type="match status" value="1"/>
</dbReference>
<name>A0A1B6IBM2_9HEMI</name>
<dbReference type="Pfam" id="PF00681">
    <property type="entry name" value="Plectin"/>
    <property type="match status" value="2"/>
</dbReference>
<feature type="domain" description="Calponin-homology (CH)" evidence="6">
    <location>
        <begin position="49"/>
        <end position="152"/>
    </location>
</feature>
<dbReference type="GO" id="GO:0030056">
    <property type="term" value="C:hemidesmosome"/>
    <property type="evidence" value="ECO:0007669"/>
    <property type="project" value="TreeGrafter"/>
</dbReference>
<evidence type="ECO:0000259" key="6">
    <source>
        <dbReference type="PROSITE" id="PS50021"/>
    </source>
</evidence>
<dbReference type="FunFam" id="1.10.418.10:FF:000022">
    <property type="entry name" value="Short stop, isoform K"/>
    <property type="match status" value="1"/>
</dbReference>
<reference evidence="8" key="1">
    <citation type="submission" date="2015-11" db="EMBL/GenBank/DDBJ databases">
        <title>De novo transcriptome assembly of four potential Pierce s Disease insect vectors from Arizona vineyards.</title>
        <authorList>
            <person name="Tassone E.E."/>
        </authorList>
    </citation>
    <scope>NUCLEOTIDE SEQUENCE</scope>
</reference>
<dbReference type="Gene3D" id="3.90.1290.10">
    <property type="entry name" value="Plakin repeat"/>
    <property type="match status" value="17"/>
</dbReference>
<dbReference type="SUPFAM" id="SSF47576">
    <property type="entry name" value="Calponin-homology domain, CH-domain"/>
    <property type="match status" value="1"/>
</dbReference>
<gene>
    <name evidence="7" type="ORF">g.55392</name>
    <name evidence="8" type="ORF">g.55445</name>
</gene>
<feature type="compositionally biased region" description="Low complexity" evidence="5">
    <location>
        <begin position="5121"/>
        <end position="5143"/>
    </location>
</feature>
<dbReference type="FunFam" id="1.20.58.60:FF:000030">
    <property type="entry name" value="Short stop, isoform K"/>
    <property type="match status" value="1"/>
</dbReference>
<feature type="compositionally biased region" description="Low complexity" evidence="5">
    <location>
        <begin position="5089"/>
        <end position="5099"/>
    </location>
</feature>
<dbReference type="EMBL" id="GECU01032355">
    <property type="protein sequence ID" value="JAS75351.1"/>
    <property type="molecule type" value="Transcribed_RNA"/>
</dbReference>
<keyword evidence="2" id="KW-0677">Repeat</keyword>
<dbReference type="SUPFAM" id="SSF46966">
    <property type="entry name" value="Spectrin repeat"/>
    <property type="match status" value="16"/>
</dbReference>
<dbReference type="FunFam" id="1.20.58.60:FF:000055">
    <property type="entry name" value="Short stop, isoform K"/>
    <property type="match status" value="1"/>
</dbReference>
<dbReference type="GO" id="GO:0042060">
    <property type="term" value="P:wound healing"/>
    <property type="evidence" value="ECO:0007669"/>
    <property type="project" value="TreeGrafter"/>
</dbReference>
<dbReference type="Pfam" id="PF00307">
    <property type="entry name" value="CH"/>
    <property type="match status" value="2"/>
</dbReference>
<dbReference type="InterPro" id="IPR001715">
    <property type="entry name" value="CH_dom"/>
</dbReference>
<dbReference type="GO" id="GO:0016020">
    <property type="term" value="C:membrane"/>
    <property type="evidence" value="ECO:0007669"/>
    <property type="project" value="TreeGrafter"/>
</dbReference>
<proteinExistence type="predicted"/>
<dbReference type="FunFam" id="1.20.58.60:FF:000053">
    <property type="entry name" value="Short stop, isoform K"/>
    <property type="match status" value="1"/>
</dbReference>
<dbReference type="GO" id="GO:0005882">
    <property type="term" value="C:intermediate filament"/>
    <property type="evidence" value="ECO:0007669"/>
    <property type="project" value="TreeGrafter"/>
</dbReference>
<dbReference type="PROSITE" id="PS00020">
    <property type="entry name" value="ACTININ_2"/>
    <property type="match status" value="1"/>
</dbReference>
<feature type="coiled-coil region" evidence="4">
    <location>
        <begin position="380"/>
        <end position="464"/>
    </location>
</feature>
<feature type="compositionally biased region" description="Polar residues" evidence="5">
    <location>
        <begin position="5104"/>
        <end position="5116"/>
    </location>
</feature>
<dbReference type="FunFam" id="1.10.418.10:FF:000048">
    <property type="entry name" value="Short stop, isoform B"/>
    <property type="match status" value="1"/>
</dbReference>
<dbReference type="Pfam" id="PF17902">
    <property type="entry name" value="SH3_10"/>
    <property type="match status" value="1"/>
</dbReference>
<dbReference type="SMART" id="SM00250">
    <property type="entry name" value="PLEC"/>
    <property type="match status" value="34"/>
</dbReference>
<dbReference type="Gene3D" id="1.10.418.10">
    <property type="entry name" value="Calponin-like domain"/>
    <property type="match status" value="2"/>
</dbReference>
<feature type="coiled-coil region" evidence="4">
    <location>
        <begin position="4532"/>
        <end position="4559"/>
    </location>
</feature>
<evidence type="ECO:0000256" key="4">
    <source>
        <dbReference type="SAM" id="Coils"/>
    </source>
</evidence>
<dbReference type="PROSITE" id="PS50021">
    <property type="entry name" value="CH"/>
    <property type="match status" value="2"/>
</dbReference>
<dbReference type="SMART" id="SM00150">
    <property type="entry name" value="SPEC"/>
    <property type="match status" value="16"/>
</dbReference>
<evidence type="ECO:0000313" key="7">
    <source>
        <dbReference type="EMBL" id="JAS75351.1"/>
    </source>
</evidence>
<evidence type="ECO:0000256" key="2">
    <source>
        <dbReference type="ARBA" id="ARBA00022737"/>
    </source>
</evidence>
<dbReference type="Pfam" id="PF21019">
    <property type="entry name" value="Spectrin_3"/>
    <property type="match status" value="1"/>
</dbReference>
<dbReference type="SMART" id="SM00033">
    <property type="entry name" value="CH"/>
    <property type="match status" value="2"/>
</dbReference>
<dbReference type="Pfam" id="PF21020">
    <property type="entry name" value="Spectrin_4"/>
    <property type="match status" value="1"/>
</dbReference>
<dbReference type="GO" id="GO:0003779">
    <property type="term" value="F:actin binding"/>
    <property type="evidence" value="ECO:0007669"/>
    <property type="project" value="UniProtKB-KW"/>
</dbReference>
<feature type="region of interest" description="Disordered" evidence="5">
    <location>
        <begin position="5078"/>
        <end position="5143"/>
    </location>
</feature>
<dbReference type="InterPro" id="IPR049538">
    <property type="entry name" value="PCN-like_spectrin-like_rpt"/>
</dbReference>
<feature type="coiled-coil region" evidence="4">
    <location>
        <begin position="956"/>
        <end position="1050"/>
    </location>
</feature>
<feature type="region of interest" description="Disordered" evidence="5">
    <location>
        <begin position="2019"/>
        <end position="2082"/>
    </location>
</feature>
<dbReference type="CDD" id="cd21189">
    <property type="entry name" value="CH_PLEC-like_rpt2"/>
    <property type="match status" value="1"/>
</dbReference>
<evidence type="ECO:0000256" key="1">
    <source>
        <dbReference type="ARBA" id="ARBA00022553"/>
    </source>
</evidence>
<feature type="non-terminal residue" evidence="8">
    <location>
        <position position="5637"/>
    </location>
</feature>
<keyword evidence="1" id="KW-0597">Phosphoprotein</keyword>
<dbReference type="GO" id="GO:0045104">
    <property type="term" value="P:intermediate filament cytoskeleton organization"/>
    <property type="evidence" value="ECO:0007669"/>
    <property type="project" value="InterPro"/>
</dbReference>
<dbReference type="PANTHER" id="PTHR23169:SF23">
    <property type="entry name" value="SHORT STOP, ISOFORM H"/>
    <property type="match status" value="1"/>
</dbReference>
<dbReference type="InterPro" id="IPR036872">
    <property type="entry name" value="CH_dom_sf"/>
</dbReference>
<feature type="coiled-coil region" evidence="4">
    <location>
        <begin position="5466"/>
        <end position="5493"/>
    </location>
</feature>
<dbReference type="GO" id="GO:0005737">
    <property type="term" value="C:cytoplasm"/>
    <property type="evidence" value="ECO:0007669"/>
    <property type="project" value="TreeGrafter"/>
</dbReference>
<organism evidence="8">
    <name type="scientific">Homalodisca liturata</name>
    <dbReference type="NCBI Taxonomy" id="320908"/>
    <lineage>
        <taxon>Eukaryota</taxon>
        <taxon>Metazoa</taxon>
        <taxon>Ecdysozoa</taxon>
        <taxon>Arthropoda</taxon>
        <taxon>Hexapoda</taxon>
        <taxon>Insecta</taxon>
        <taxon>Pterygota</taxon>
        <taxon>Neoptera</taxon>
        <taxon>Paraneoptera</taxon>
        <taxon>Hemiptera</taxon>
        <taxon>Auchenorrhyncha</taxon>
        <taxon>Membracoidea</taxon>
        <taxon>Cicadellidae</taxon>
        <taxon>Cicadellinae</taxon>
        <taxon>Proconiini</taxon>
        <taxon>Homalodisca</taxon>
    </lineage>
</organism>
<dbReference type="InterPro" id="IPR001589">
    <property type="entry name" value="Actinin_actin-bd_CS"/>
</dbReference>
<keyword evidence="3" id="KW-0009">Actin-binding</keyword>
<dbReference type="Pfam" id="PF00435">
    <property type="entry name" value="Spectrin"/>
    <property type="match status" value="4"/>
</dbReference>
<dbReference type="CDD" id="cd00176">
    <property type="entry name" value="SPEC"/>
    <property type="match status" value="9"/>
</dbReference>
<dbReference type="PROSITE" id="PS00019">
    <property type="entry name" value="ACTININ_1"/>
    <property type="match status" value="1"/>
</dbReference>
<evidence type="ECO:0000256" key="5">
    <source>
        <dbReference type="SAM" id="MobiDB-lite"/>
    </source>
</evidence>
<sequence length="5637" mass="631033">MTTTMSTQAYYKDRLGFDPAEALNDGSTFDKSKQGYEENLSKFKDERDAIQKKTFTKWVNKHLKKANRHVGDLFLDLQDGLNLISLLEVLSGEHLPRERGKMRFHMLQNVQMALDFLRYKKIKLVNIRAEDIVDGNPKLTLGLIWTIILHFQISDIVVGQEPNVSAKEVLLRWARRSTAKYPGVRVNDFTSSWRDGLAFNALIHRNRPDLIDWRSVRTITIRERLERAFYVAEREYGVTRLLDPEDVDTHEIDEKSIITYISSLYDVFPEPPALHPLYDSESQTKTNEYRELATMLQTWIREKSAVMSDRSFPSTLIEMKKLAAESARFRTDEVPARQRDKTRLQQLFRDLQKYFEAVGEVDLDPELHVDVIDRNWNRLMLAHQERDQAIQDEIKRLERLQRLAEKVHREMKRCDSRLEDLEGRILEEARRLDRLHPLDAKHNVDVLEQELRAVEESIQSMFTDVTTLREGRYPQASDLHKRVQKLHQRWVSLRSLLHSKLITPLSTLSFPVVEERTVTRQTHTVMETRLVDTNTHFRALQDAIEWCRTKLKQIQEAEYGSDLNSVQTELEVHQREHKLIEQFHSKVEHCINAKNNFHGDELALYTQHLNTLQKLYAELLTTSNKRLSDLETLLDFIQSATNQLVWLNEREETEVTRDWSDKELNVPALEQYYESLMSELEKREIQLSAVQDRGEALLLQHHPAAKCIEAYMSALQTQWAWLLQLTLCLEKHLKHTAYYQQFYRDVKETESWINKRDELLNSVYSNSEFTLDEGERLLKGMQELREELNTYGEVIATLAERAQNVVPLKQRRAPVARPLPVLAVCAYKQDNIVIEKGEQWVLHDNSGRVKWRVSNGSNSSDCNVPGAVFLIPPPDKEALDAVERLKRQFERSLALWQRKQLRMRQNMIFATIKVVKSWDLAQFLAMGADQRNAIRKALNEDAGKLLAEGDPADPQLRRLKREMDEVNRLFDEFERRARAEEEGKNAMRLLTEQLSNLQAKLDEAEHTLNLRLTAPVPRDLDSLEHLVIQHKDFETNLKSLTSEVEAVQSTFRSVTRKTPQMQAKVDKVLAQWNSLWNSSHLYIERLKCVEIVLTGLEDCNNVLSEFELKLAAFQEMPSELDNLKTVHEQLVSLQKEVSATQPAIDQLIDDSHNCRRLVEKSRAHTHRGGAHIDLDRVDTDVTRITQRWNNICSQLLDRMRNCEAAFNLLSKFKNSYQSEVTIVDESYEKLNSIPPVQVKETVDLTKTLYTSVLERAQPMEQVNLDGGRFIREAKIYDAGLARYAEWLTEEVHPSLDAGSRKHARRESGAELVVRELDVLNHRYDKLLEILYERLQRLARTDPQLQAELERMKPQAIKTFRTEFSIYEHSTTEQTHYSSTTRYTSDVVDSAQRNSSEKITKSVASVKVTQQANSREESPAKIFPDPVATETSVKIGNKVFTNGESSPAKYSTMQFSEIRSLKRINRVEEGIGTDNADIIEAPGILHPQTQEVLTVGDAIRLRVLDVRTGRINMVVNSKNVSVTIEEAVEHGLVNPALADRLLGPCGIVEDESKPQLSLLEAIQKELLDAERGPAERAKVRSPEDRGVSIAEAVQGHEIDPETGQYILKDGKKISLKEAFRLGLLRKDTKPNKRKGVALADAIVQGIVDERTGQIVDRYTGEKYPVEIAIQKGLIDPEFREVVEVVSDNKVTVEEALQSGLLKEGKYMHSLSQEKLPLREARRRQLIIKPMTLKDCVDLDVFEDGYVKTPTHRAKVSILEGISRGVLDSDTAKSVTDTRTEELLTLSDALSEGIILPEGKFVDKISNEVLTIPEAVDKGFITSVSIKSIFDIDGFKDQSTGEFLSLNLALAKSIVKNGEYVIDIKSGKTIPLNEAVKLGLVRPEVLEMLQRKIGIKSGGKELSVIEAVSKSYLDPRTGMVLEKKTKKGVPLDEAVKKKLISPEGAALLNSLLNITLTTQTVTKTIKRYSTSVTVAESSKLITFGEAIRKGLIDENTQMFKDENTGRLLPVEDAVKEGLLGFQTDLGSPSSSSSSRDESPTKGSLTKKKSPIKESVKRALDSLSRSGSTSPTKKTLSGSSPEKSAKMSEDFIVAEKLKTERQVFELPPDGWYLGEAIDQRLFDPITGLFIIPGTDRLVSFEECINLEIINPKSAVVVDPNKSRSVSLPKSLEKKILDPTGHYYTSDGKKITMKEAITKKRVILEARMEIDSTSPRLIQVTKVSGKPDRVEVSEIGADRTTFKEIKPNENESSLEPLQVSPGVIFDPATALVIFTDNGKSDNLLEAVKEGKIEPRKVKVKDPNTGNEININEAIRKGIIDKNTGDYKDKSGRKISFADAAKFGVVAVLGAPLVAVSKAAKMIQKTMVLDPKTGEEIPIEVAFERGLVDKDTLEKYEQAMDVDDESQLNSPVPVKPESMSDLFVKMEKQTDKVMGVTPEQQPKFKTLDTTFISLEDDTRPSEGELTRARVTTEPKYKVSIGRARSLSQSPDREAKPVVLQKMRKKVVKPKDAVDVGIIDKETAEILEKPESYQTKSGEKLSLSEAINLKTLDGNTGAIRDPQSGELLTIKEALERGILDSAGSSGKLLIPIARSLSVPAALDQGLYENGKIVHPETGAHLSLKEAIMCEIVNPTSKLTDPNTGRKVTLEQAIAKGSVDEDRSKVKTRRGSLDLLTAVEGGVFDKNDDRKGLDQLPPAGMTFPVALKRGLIDPESQEVVHPVTGERKPVQVAIQENFIMALPCPISPDSMEVTEALNSKLIDSEKGIFIHPKTGEEIPISDAVEMGLLVLKPRTEDFGGSITSVTETVKSYQTITTKTIALKPGHVLIGPDEVKNINTGEVLSLAEARRKDIVRDESESKEKITTADPKISVIHTEKDSLVNVKEEACRDPDLGQVIPLKKQSSILDPSDSENYAEMHKHQVALEEAFNEIYDEKSKQFKNPNSPNKLLTFKEALDAKIIDPDLIIVDVNTGEPITTREAVERGIIDSKTGSFKDKKSGGSVNVKEAAKMGLLAIVGAPILAGKAVVDAVNSLKKSKSPERKTSIDIPATEVTIRAAKVPSPLKEMPSKPIPLKDAIHCGKIQPDQTFVTVNIAGEPKRILLKDAMDRNLIALSNPIEVLGSTEISVVNEKTKYKVNVTKHLSPKELALRGAYDLKNEEFIDPKTGEAVDFGELVSDTSVFDPESITIKNLQSGEKIPLKLALSMQIIDPETGSMVDPSTGKVVPFFEALKLGWIVQSGVTTKKSAKKLEPGISLTDAVQSGIFNPLTGEIKDPKTNEVLSLAEAIVEGIVDSDLVMIRNPANNDLLPLAEAVECGIIDLNRGVVINPETKKETSLQTAFSEGFVLSGFRKPISLEPVVKKGWFTPSGKILDPLTKREIDISESIKRGIVDPFITECKDTKSNSFMTLDDALSKQLVNPEKGNLKDTVTGSLVPLDSAVEQGLVRTNNISLPLIDAIVQEYYSPKNGKFLNPGIGEEQSLREAKNCKFVDLTSVLIKDAHNDKVVTVSEAERSELLDIDKGVLKYPVQMTLDIAYQKGYILTTQKPLSLQEALAQGCYDPKTGLMVMRDEDKLTLDEAMNVGEVNRNALTVKDPRSGDIITLSDAIKIGVVDPKAGTATDPTNGAEMHFYDALDRGLIVPAKRKFSLPEAVFKGFYDPVSGKFTSPETKEKLQTDRAIRRGIIDPVSTMVKIDGKVMTFEHAVEDGIVDAKAGTIKFENQKLDFQEAFEQGLLIEVRRPMSLNEAILKGIYDERSGLFVDPGTGDKLTLQQAIQSCLIDPDSVHVKDTRSGFLKKLNLSEAIKHGFIDGTTGKVKDFIKGEAEISVIDAFESGLIVDSKAAVSIQRAIHQGLYDDQSGKFTDPNTGRKITLHEAIRRFIINPLLPCYWDRKSERLLSLVETCRDGIIDRRTGMFKEPGANCTVSLSEAMELGLIVDIESAGFGLYEAIVMGLYEEGKFVHPCTGRKLTLCDAVKEELVNPVKSIVKNSKTGRYLKLPEAVEATLIDDVVGAYQVPDTKKILTLQEAKNRGLIVTAKRPLSIEEAIKCGLFRTDSGKFADPESGEFHDLLQAIIKGLINAETTAIKDPVTGQLKSINSSIEDGTIDISKGRVLDPKTKRSYSIDTALQKGILVTVEKPLTFQQAVRRGSIDFLKETIKDPRTMRECTLEEAIKYELIDPDSAVVKNPKTGHFLTLNKAITDGIIDMNRRAALDPQTGKVKSLCITFEQGTVVFLREPLSFDIAVEQGHLDTTTGKFTDPQSKEILTLKEAITLGLIDPDSVLVKDMAKKKLLKLPEAFRKGVMDSDKGNVLDTATSKLHSLPNAIESGLVTTHGLSLIEGLDFGLYNPTTGSFTDPFCTSGGVMERRRLNLTEAIKAGLIDPSTSVIKDPATGNIATVQDAISSEAIDPTAGRMLETTSGKAIDLLKAKERGYIIPAEARQAMEEKYRLCDDTLSQLLAWVAEVEDRLASQDVAQEDIDQLRNQINILKLVKEELESQVRPVANCLDQVRVVVTTGGEYLSRDEVLSLEKNGKALRLRYDRANDRTDKLMRRLTAAKDELNKFKSELTTFTAWLDKARHSLEDRERSFTQLNKMDVSSESTREFVSDVIAHQADLRFITMAAQKFFDESKEYLTCLNEFRTSLPARLPHVEPVSPQDSAVRNTVQVITQQYRDLLGRANALSDRLSGVGGRQREYRDALDKARAWLRDAEPRANKVLSEPVAADPQTLEDQLSRAKTLNNEFVAQGRLIDNAKQAVESLVRSVEGQVSPGELASLQEPVRELEAKYRQLSDSLAEKCQLLETALVQSQGVQDALDGLLAWLNSAENTLKDMTRPVSLQKERLEDRLREHRVLQSDIDSHQPSVESVSRTAQDLINTASNPRLAKKIETKTRDVVTRYEKLQDKCHRLGESLSEVHHALCSFSGEAAELERWLGEASEALSEATTVARVDELCKQRDSRKDRLETTLRDGRTLISKKDVTDTGNVRDRVKGLETQWRELNLLLEDRQRLGKARTEQLMAYEKLRDQVLAWLQNIETRVSRLEPVSVEMDTIKKQIDELKPIVKEHRDYGMTIDKVMDLGNAYDALVRPESPTRRRSSVSPVKRTSVTASPLRRTSQDGSPSPTKVSAFGLQSPVSPGGSSGFGSRRSSQDGFHLDEATGVQQELTEINNRYTLVGTRLADRQTELETVREELRRHLEHLRTLGQFLDKVQRSLPKESVPNSKEDADKTGKLIKSILEDMYEKQSLLDSTKSGVGDLLRRKPSAAGADNLHDELTDITSRWKSLNDICKNRIQLMEDVKDFHDTHDSLSNWLAAKERMMTVLGPISSDSRMVQSQVQQVQVMREEFRTQQPQLTHLTTVGESVLVRVSSPDVKGKLSRVTAQWADLLGRLDERLTSLGAAADTSREFDAGLARLRDTLQGISDQLDDIPLDREPEEQLRKVQMLERQLEGVRPLLADAESAGAQLCDVLSDPASRAEIQAKLAAVNRQYNTLQKKLDLRKAEIEGSLRDGRQFEASCAKTLGWLSEELGSLSERLLVSADRDILQQQVEQHEPVYKEVLHKEHEVIMLLNKGRELLGRSSGGQRSDTRNLQRDIDKIHQQWEKLRKDVVDRQTRLQTCMEHCRKYYRALEAFIPWLAQAENRVDSL</sequence>
<dbReference type="SUPFAM" id="SSF75399">
    <property type="entry name" value="Plakin repeat"/>
    <property type="match status" value="20"/>
</dbReference>
<evidence type="ECO:0000256" key="3">
    <source>
        <dbReference type="ARBA" id="ARBA00023203"/>
    </source>
</evidence>
<feature type="compositionally biased region" description="Basic and acidic residues" evidence="5">
    <location>
        <begin position="2048"/>
        <end position="2057"/>
    </location>
</feature>
<feature type="compositionally biased region" description="Polar residues" evidence="5">
    <location>
        <begin position="2060"/>
        <end position="2079"/>
    </location>
</feature>
<dbReference type="Gene3D" id="2.30.30.40">
    <property type="entry name" value="SH3 Domains"/>
    <property type="match status" value="1"/>
</dbReference>
<dbReference type="GO" id="GO:0031122">
    <property type="term" value="P:cytoplasmic microtubule organization"/>
    <property type="evidence" value="ECO:0007669"/>
    <property type="project" value="TreeGrafter"/>
</dbReference>
<dbReference type="InterPro" id="IPR018159">
    <property type="entry name" value="Spectrin/alpha-actinin"/>
</dbReference>
<dbReference type="InterPro" id="IPR001101">
    <property type="entry name" value="Plectin_repeat"/>
</dbReference>
<dbReference type="Gene3D" id="1.20.58.60">
    <property type="match status" value="13"/>
</dbReference>
<dbReference type="PANTHER" id="PTHR23169">
    <property type="entry name" value="ENVOPLAKIN"/>
    <property type="match status" value="1"/>
</dbReference>
<dbReference type="EMBL" id="GECU01023404">
    <property type="protein sequence ID" value="JAS84302.1"/>
    <property type="molecule type" value="Transcribed_RNA"/>
</dbReference>
<dbReference type="InterPro" id="IPR041615">
    <property type="entry name" value="Desmoplakin_SH3"/>
</dbReference>
<keyword evidence="4" id="KW-0175">Coiled coil</keyword>
<dbReference type="CDD" id="cd21188">
    <property type="entry name" value="CH_PLEC-like_rpt1"/>
    <property type="match status" value="1"/>
</dbReference>
<evidence type="ECO:0000313" key="8">
    <source>
        <dbReference type="EMBL" id="JAS84302.1"/>
    </source>
</evidence>